<accession>A0A367WPF7</accession>
<dbReference type="OrthoDB" id="7911392at2"/>
<protein>
    <recommendedName>
        <fullName evidence="4">DUF4424 domain-containing protein</fullName>
    </recommendedName>
</protein>
<dbReference type="RefSeq" id="WP_114090317.1">
    <property type="nucleotide sequence ID" value="NZ_JPWH01000028.1"/>
</dbReference>
<proteinExistence type="predicted"/>
<evidence type="ECO:0000313" key="2">
    <source>
        <dbReference type="EMBL" id="RCK43079.1"/>
    </source>
</evidence>
<dbReference type="AlphaFoldDB" id="A0A367WPF7"/>
<dbReference type="Proteomes" id="UP000252517">
    <property type="component" value="Unassembled WGS sequence"/>
</dbReference>
<sequence>MIKRCFCWSALFVTAMSGMAQAETIVFNPPAGSERTYHFEVSMSSGIVKPDGYVDHESFSTLTRFKVAGREGDNRVSLETFPLYFSYSDGPRTVSSALGDFPDDLAKLMREGFVVSLDTESHQITSFAPRGDGEMPGAMRNMISNQLAQPMTPVAITVEENWHTTGKMSGIDNVDITVSKVTPDKVYIRYEGHADDLKMSGLSVVARKTGWVESAVLTVENRSPRGKDKERFLRQTIVMTTAESPYPLPDARFKRDQKWSDMKTGPLPSILAQPDPDLVFPDAPGTVDKYNDILVAEFDHDVGGGFHIGRFAVHDLQLFDQKTALDTAFIADYPGTYAVSDNVSRTMFQARPIGIGDARDNLRKATEMRAKVDWFPASPFTMTLHPNKDGTAHVAQNGASVRLTPTDDGYELLASGKPWDYFAFSFPEGSKVKARFYADDRGPDWLSSEESLARRLAQPNYSAVRIPLKTDKVPAKIDIRVFRYTEDPKVSKEVVFLTKRGARLDPEIEPKLQPLFAEGAPPALGDVTPDGLDLASLRFSLATEQAQYCRAALEKPASLARHDLVFKKTQPDSQPGVTVWEMQTDDGIRQHFYGHDPVTVVLNCDAKIEWQETAVKPDPERPWQIDLEALGTASSMTIAEFNRRFRIVDADGTALALVSPGEAPLSPTDTLASALFEDGHIRAAGRPARILKAVEKDQQVSRRIEARFPDLPEPWEDAQ</sequence>
<feature type="chain" id="PRO_5016603310" description="DUF4424 domain-containing protein" evidence="1">
    <location>
        <begin position="23"/>
        <end position="719"/>
    </location>
</feature>
<comment type="caution">
    <text evidence="2">The sequence shown here is derived from an EMBL/GenBank/DDBJ whole genome shotgun (WGS) entry which is preliminary data.</text>
</comment>
<feature type="signal peptide" evidence="1">
    <location>
        <begin position="1"/>
        <end position="22"/>
    </location>
</feature>
<evidence type="ECO:0008006" key="4">
    <source>
        <dbReference type="Google" id="ProtNLM"/>
    </source>
</evidence>
<gene>
    <name evidence="2" type="ORF">TH25_22295</name>
</gene>
<evidence type="ECO:0000313" key="3">
    <source>
        <dbReference type="Proteomes" id="UP000252517"/>
    </source>
</evidence>
<evidence type="ECO:0000256" key="1">
    <source>
        <dbReference type="SAM" id="SignalP"/>
    </source>
</evidence>
<dbReference type="EMBL" id="JPWH01000028">
    <property type="protein sequence ID" value="RCK43079.1"/>
    <property type="molecule type" value="Genomic_DNA"/>
</dbReference>
<keyword evidence="1" id="KW-0732">Signal</keyword>
<name>A0A367WPF7_9PROT</name>
<organism evidence="2 3">
    <name type="scientific">Thalassospira profundimaris</name>
    <dbReference type="NCBI Taxonomy" id="502049"/>
    <lineage>
        <taxon>Bacteria</taxon>
        <taxon>Pseudomonadati</taxon>
        <taxon>Pseudomonadota</taxon>
        <taxon>Alphaproteobacteria</taxon>
        <taxon>Rhodospirillales</taxon>
        <taxon>Thalassospiraceae</taxon>
        <taxon>Thalassospira</taxon>
    </lineage>
</organism>
<reference evidence="2 3" key="1">
    <citation type="submission" date="2014-07" db="EMBL/GenBank/DDBJ databases">
        <title>Draft genome sequence of Thalassospira profundimaris S25-3-2.</title>
        <authorList>
            <person name="Lai Q."/>
            <person name="Shao Z."/>
        </authorList>
    </citation>
    <scope>NUCLEOTIDE SEQUENCE [LARGE SCALE GENOMIC DNA]</scope>
    <source>
        <strain evidence="2 3">S25-3-2</strain>
    </source>
</reference>